<protein>
    <submittedName>
        <fullName evidence="6">Cholesterol oxidase</fullName>
        <ecNumber evidence="6">1.1.3.6</ecNumber>
    </submittedName>
</protein>
<keyword evidence="5 6" id="KW-0560">Oxidoreductase</keyword>
<dbReference type="OrthoDB" id="9787779at2"/>
<dbReference type="PANTHER" id="PTHR47470">
    <property type="entry name" value="CHOLESTEROL OXIDASE"/>
    <property type="match status" value="1"/>
</dbReference>
<accession>A0A554X1E2</accession>
<comment type="caution">
    <text evidence="6">The sequence shown here is derived from an EMBL/GenBank/DDBJ whole genome shotgun (WGS) entry which is preliminary data.</text>
</comment>
<evidence type="ECO:0000256" key="4">
    <source>
        <dbReference type="ARBA" id="ARBA00022827"/>
    </source>
</evidence>
<dbReference type="Gene3D" id="3.50.50.60">
    <property type="entry name" value="FAD/NAD(P)-binding domain"/>
    <property type="match status" value="1"/>
</dbReference>
<keyword evidence="4" id="KW-0274">FAD</keyword>
<sequence length="110" mass="12213">MSDLTYDTDFVVIGSGFGGSVSALRLAEKGYRVTVLEQGRHWLPEALPATNWDFARWLWRPALGWRGFFALRFFRHVVVLHGNAVGGGCMIGCRIGAENTLDRTWASTPA</sequence>
<dbReference type="EMBL" id="VJOL01000022">
    <property type="protein sequence ID" value="TSE29633.1"/>
    <property type="molecule type" value="Genomic_DNA"/>
</dbReference>
<dbReference type="InterPro" id="IPR052542">
    <property type="entry name" value="Cholesterol_Oxidase"/>
</dbReference>
<dbReference type="GO" id="GO:0016995">
    <property type="term" value="F:cholesterol oxidase activity"/>
    <property type="evidence" value="ECO:0007669"/>
    <property type="project" value="UniProtKB-EC"/>
</dbReference>
<dbReference type="PANTHER" id="PTHR47470:SF1">
    <property type="entry name" value="FAD-DEPENDENT OXIDOREDUCTASE 2 FAD BINDING DOMAIN-CONTAINING PROTEIN"/>
    <property type="match status" value="1"/>
</dbReference>
<keyword evidence="7" id="KW-1185">Reference proteome</keyword>
<dbReference type="EC" id="1.1.3.6" evidence="6"/>
<organism evidence="6 7">
    <name type="scientific">Tepidimonas thermarum</name>
    <dbReference type="NCBI Taxonomy" id="335431"/>
    <lineage>
        <taxon>Bacteria</taxon>
        <taxon>Pseudomonadati</taxon>
        <taxon>Pseudomonadota</taxon>
        <taxon>Betaproteobacteria</taxon>
        <taxon>Burkholderiales</taxon>
        <taxon>Tepidimonas</taxon>
    </lineage>
</organism>
<evidence type="ECO:0000256" key="5">
    <source>
        <dbReference type="ARBA" id="ARBA00023002"/>
    </source>
</evidence>
<reference evidence="6 7" key="1">
    <citation type="submission" date="2019-07" db="EMBL/GenBank/DDBJ databases">
        <title>Tepidimonas thermarum AA-1 draft genome.</title>
        <authorList>
            <person name="Da Costa M.S."/>
            <person name="Froufe H.J.C."/>
            <person name="Egas C."/>
            <person name="Albuquerque L."/>
        </authorList>
    </citation>
    <scope>NUCLEOTIDE SEQUENCE [LARGE SCALE GENOMIC DNA]</scope>
    <source>
        <strain evidence="6 7">AA-1</strain>
    </source>
</reference>
<evidence type="ECO:0000313" key="6">
    <source>
        <dbReference type="EMBL" id="TSE29633.1"/>
    </source>
</evidence>
<gene>
    <name evidence="6" type="primary">choD</name>
    <name evidence="6" type="ORF">Tther_01369</name>
</gene>
<proteinExistence type="inferred from homology"/>
<dbReference type="InterPro" id="IPR036188">
    <property type="entry name" value="FAD/NAD-bd_sf"/>
</dbReference>
<dbReference type="AlphaFoldDB" id="A0A554X1E2"/>
<evidence type="ECO:0000256" key="3">
    <source>
        <dbReference type="ARBA" id="ARBA00022630"/>
    </source>
</evidence>
<dbReference type="Pfam" id="PF13450">
    <property type="entry name" value="NAD_binding_8"/>
    <property type="match status" value="1"/>
</dbReference>
<evidence type="ECO:0000313" key="7">
    <source>
        <dbReference type="Proteomes" id="UP000318542"/>
    </source>
</evidence>
<keyword evidence="3" id="KW-0285">Flavoprotein</keyword>
<comment type="similarity">
    <text evidence="2">Belongs to the GMC oxidoreductase family.</text>
</comment>
<name>A0A554X1E2_9BURK</name>
<evidence type="ECO:0000256" key="2">
    <source>
        <dbReference type="ARBA" id="ARBA00010790"/>
    </source>
</evidence>
<dbReference type="Proteomes" id="UP000318542">
    <property type="component" value="Unassembled WGS sequence"/>
</dbReference>
<comment type="cofactor">
    <cofactor evidence="1">
        <name>FAD</name>
        <dbReference type="ChEBI" id="CHEBI:57692"/>
    </cofactor>
</comment>
<evidence type="ECO:0000256" key="1">
    <source>
        <dbReference type="ARBA" id="ARBA00001974"/>
    </source>
</evidence>
<dbReference type="SUPFAM" id="SSF51905">
    <property type="entry name" value="FAD/NAD(P)-binding domain"/>
    <property type="match status" value="1"/>
</dbReference>